<dbReference type="EMBL" id="JACHCF010000008">
    <property type="protein sequence ID" value="MBB5622321.1"/>
    <property type="molecule type" value="Genomic_DNA"/>
</dbReference>
<dbReference type="AlphaFoldDB" id="A0A7W8YV03"/>
<dbReference type="InterPro" id="IPR036291">
    <property type="entry name" value="NAD(P)-bd_dom_sf"/>
</dbReference>
<protein>
    <submittedName>
        <fullName evidence="2">Nucleoside-diphosphate-sugar epimerase</fullName>
    </submittedName>
</protein>
<gene>
    <name evidence="2" type="ORF">HDE69_003396</name>
</gene>
<dbReference type="Pfam" id="PF01370">
    <property type="entry name" value="Epimerase"/>
    <property type="match status" value="1"/>
</dbReference>
<organism evidence="2 3">
    <name type="scientific">Pedobacter cryoconitis</name>
    <dbReference type="NCBI Taxonomy" id="188932"/>
    <lineage>
        <taxon>Bacteria</taxon>
        <taxon>Pseudomonadati</taxon>
        <taxon>Bacteroidota</taxon>
        <taxon>Sphingobacteriia</taxon>
        <taxon>Sphingobacteriales</taxon>
        <taxon>Sphingobacteriaceae</taxon>
        <taxon>Pedobacter</taxon>
    </lineage>
</organism>
<dbReference type="Proteomes" id="UP000537718">
    <property type="component" value="Unassembled WGS sequence"/>
</dbReference>
<dbReference type="RefSeq" id="WP_183868250.1">
    <property type="nucleotide sequence ID" value="NZ_JACHCF010000008.1"/>
</dbReference>
<evidence type="ECO:0000259" key="1">
    <source>
        <dbReference type="Pfam" id="PF01370"/>
    </source>
</evidence>
<dbReference type="InterPro" id="IPR001509">
    <property type="entry name" value="Epimerase_deHydtase"/>
</dbReference>
<dbReference type="InterPro" id="IPR050177">
    <property type="entry name" value="Lipid_A_modif_metabolic_enz"/>
</dbReference>
<sequence>MRDILLTGASGFLGSIILKELGAENVITLGRSKSDIVINLDLDVPVIPVMKTIIHCIGKAHAVPKNALQKQEFFNVNVTGTLNLLRAIENSNSLPKSFVFISSVAVYGKESGLLIQEESPLEAKDAYGLSKIQAERIIQQWCSQNNVICTILRLPLLAGPNPPGNLGNMISAIRRGYYFDISGGTAKKSIVLAKDVARIIKKAADRGGIYNLTDGYHPSFSELSLEISRQLNKRKPLNMPKFIAYILSLAGDVIGGAAPINTKKLNKITSDLTFDDSKAKQILDWTPNSVLSNFQIK</sequence>
<reference evidence="2 3" key="1">
    <citation type="submission" date="2020-08" db="EMBL/GenBank/DDBJ databases">
        <title>Genomic Encyclopedia of Type Strains, Phase IV (KMG-V): Genome sequencing to study the core and pangenomes of soil and plant-associated prokaryotes.</title>
        <authorList>
            <person name="Whitman W."/>
        </authorList>
    </citation>
    <scope>NUCLEOTIDE SEQUENCE [LARGE SCALE GENOMIC DNA]</scope>
    <source>
        <strain evidence="2 3">MP7CTX6</strain>
    </source>
</reference>
<dbReference type="Gene3D" id="3.40.50.720">
    <property type="entry name" value="NAD(P)-binding Rossmann-like Domain"/>
    <property type="match status" value="1"/>
</dbReference>
<dbReference type="PANTHER" id="PTHR43245:SF58">
    <property type="entry name" value="BLL5923 PROTEIN"/>
    <property type="match status" value="1"/>
</dbReference>
<evidence type="ECO:0000313" key="3">
    <source>
        <dbReference type="Proteomes" id="UP000537718"/>
    </source>
</evidence>
<proteinExistence type="predicted"/>
<feature type="domain" description="NAD-dependent epimerase/dehydratase" evidence="1">
    <location>
        <begin position="4"/>
        <end position="211"/>
    </location>
</feature>
<accession>A0A7W8YV03</accession>
<dbReference type="PANTHER" id="PTHR43245">
    <property type="entry name" value="BIFUNCTIONAL POLYMYXIN RESISTANCE PROTEIN ARNA"/>
    <property type="match status" value="1"/>
</dbReference>
<comment type="caution">
    <text evidence="2">The sequence shown here is derived from an EMBL/GenBank/DDBJ whole genome shotgun (WGS) entry which is preliminary data.</text>
</comment>
<name>A0A7W8YV03_9SPHI</name>
<evidence type="ECO:0000313" key="2">
    <source>
        <dbReference type="EMBL" id="MBB5622321.1"/>
    </source>
</evidence>
<dbReference type="SUPFAM" id="SSF51735">
    <property type="entry name" value="NAD(P)-binding Rossmann-fold domains"/>
    <property type="match status" value="1"/>
</dbReference>